<keyword evidence="1" id="KW-0808">Transferase</keyword>
<dbReference type="EMBL" id="FZNS01000005">
    <property type="protein sequence ID" value="SNR69802.1"/>
    <property type="molecule type" value="Genomic_DNA"/>
</dbReference>
<dbReference type="Gene3D" id="3.40.630.30">
    <property type="match status" value="1"/>
</dbReference>
<protein>
    <submittedName>
        <fullName evidence="1">dTDP-4-amino-4,6-dideoxy-D-galactose acyltransferase</fullName>
    </submittedName>
</protein>
<dbReference type="AlphaFoldDB" id="A0A238YFQ0"/>
<name>A0A238YFQ0_9BACT</name>
<proteinExistence type="predicted"/>
<dbReference type="SUPFAM" id="SSF55729">
    <property type="entry name" value="Acyl-CoA N-acyltransferases (Nat)"/>
    <property type="match status" value="1"/>
</dbReference>
<dbReference type="GO" id="GO:0016746">
    <property type="term" value="F:acyltransferase activity"/>
    <property type="evidence" value="ECO:0007669"/>
    <property type="project" value="UniProtKB-KW"/>
</dbReference>
<evidence type="ECO:0000313" key="2">
    <source>
        <dbReference type="Proteomes" id="UP000198310"/>
    </source>
</evidence>
<keyword evidence="2" id="KW-1185">Reference proteome</keyword>
<dbReference type="Proteomes" id="UP000198310">
    <property type="component" value="Unassembled WGS sequence"/>
</dbReference>
<organism evidence="1 2">
    <name type="scientific">Hymenobacter mucosus</name>
    <dbReference type="NCBI Taxonomy" id="1411120"/>
    <lineage>
        <taxon>Bacteria</taxon>
        <taxon>Pseudomonadati</taxon>
        <taxon>Bacteroidota</taxon>
        <taxon>Cytophagia</taxon>
        <taxon>Cytophagales</taxon>
        <taxon>Hymenobacteraceae</taxon>
        <taxon>Hymenobacter</taxon>
    </lineage>
</organism>
<sequence>MNSLATAVAARRAVLPFYSPYHFIYRKSLPSPTAGEQEEQRLLHFGAAVDERRWDDSATATSFLYQILRWDSQIAGVPTVKVRAILFATPALSLESVRRFVRELEAQGIRYAVMEVPVEDIRVLQGLNEAAWQLLETRLHYVHDALNTLAEARYPVRAATRAEQSTIGEVSRNNANPYDRFHADPFFTKQQADTFLAEYAAAAVAGYCNEVLVPNDPDVVLDSFLALSYFASSSTSGLDVARAVLAAVGPANKGWHRKLLSEALYRAKDNHASVMLMTTQATNRAAVHNAEQLGFRLGTVTHTIRWATSGG</sequence>
<keyword evidence="1" id="KW-0012">Acyltransferase</keyword>
<dbReference type="InterPro" id="IPR016181">
    <property type="entry name" value="Acyl_CoA_acyltransferase"/>
</dbReference>
<gene>
    <name evidence="1" type="ORF">SAMN06269173_105197</name>
</gene>
<reference evidence="2" key="1">
    <citation type="submission" date="2017-06" db="EMBL/GenBank/DDBJ databases">
        <authorList>
            <person name="Varghese N."/>
            <person name="Submissions S."/>
        </authorList>
    </citation>
    <scope>NUCLEOTIDE SEQUENCE [LARGE SCALE GENOMIC DNA]</scope>
    <source>
        <strain evidence="2">DSM 28041</strain>
    </source>
</reference>
<accession>A0A238YFQ0</accession>
<dbReference type="RefSeq" id="WP_089333034.1">
    <property type="nucleotide sequence ID" value="NZ_FZNS01000005.1"/>
</dbReference>
<evidence type="ECO:0000313" key="1">
    <source>
        <dbReference type="EMBL" id="SNR69802.1"/>
    </source>
</evidence>